<evidence type="ECO:0000313" key="8">
    <source>
        <dbReference type="Proteomes" id="UP000239047"/>
    </source>
</evidence>
<dbReference type="PANTHER" id="PTHR31290:SF5">
    <property type="entry name" value="UV-DAMAGE ENDONUCLEASE"/>
    <property type="match status" value="1"/>
</dbReference>
<gene>
    <name evidence="7" type="primary">uvdE</name>
    <name evidence="7" type="ORF">C4B60_02615</name>
</gene>
<dbReference type="PANTHER" id="PTHR31290">
    <property type="entry name" value="UV-DAMAGE ENDONUCLEASE"/>
    <property type="match status" value="1"/>
</dbReference>
<keyword evidence="3" id="KW-0227">DNA damage</keyword>
<dbReference type="GO" id="GO:0016787">
    <property type="term" value="F:hydrolase activity"/>
    <property type="evidence" value="ECO:0007669"/>
    <property type="project" value="UniProtKB-KW"/>
</dbReference>
<evidence type="ECO:0000256" key="5">
    <source>
        <dbReference type="ARBA" id="ARBA00022801"/>
    </source>
</evidence>
<proteinExistence type="predicted"/>
<protein>
    <submittedName>
        <fullName evidence="7">UV DNA damage repair endonuclease UvsE</fullName>
    </submittedName>
</protein>
<dbReference type="SUPFAM" id="SSF51658">
    <property type="entry name" value="Xylose isomerase-like"/>
    <property type="match status" value="1"/>
</dbReference>
<comment type="caution">
    <text evidence="7">The sequence shown here is derived from an EMBL/GenBank/DDBJ whole genome shotgun (WGS) entry which is preliminary data.</text>
</comment>
<dbReference type="GO" id="GO:0009411">
    <property type="term" value="P:response to UV"/>
    <property type="evidence" value="ECO:0007669"/>
    <property type="project" value="InterPro"/>
</dbReference>
<dbReference type="AlphaFoldDB" id="A0A2S5GGX4"/>
<keyword evidence="1" id="KW-0540">Nuclease</keyword>
<name>A0A2S5GGX4_9BACL</name>
<dbReference type="EMBL" id="PREZ01000001">
    <property type="protein sequence ID" value="PPA72287.1"/>
    <property type="molecule type" value="Genomic_DNA"/>
</dbReference>
<evidence type="ECO:0000256" key="3">
    <source>
        <dbReference type="ARBA" id="ARBA00022763"/>
    </source>
</evidence>
<dbReference type="OrthoDB" id="9782576at2"/>
<evidence type="ECO:0000313" key="7">
    <source>
        <dbReference type="EMBL" id="PPA72287.1"/>
    </source>
</evidence>
<dbReference type="InterPro" id="IPR036237">
    <property type="entry name" value="Xyl_isomerase-like_sf"/>
</dbReference>
<evidence type="ECO:0000256" key="2">
    <source>
        <dbReference type="ARBA" id="ARBA00022759"/>
    </source>
</evidence>
<dbReference type="GO" id="GO:0004519">
    <property type="term" value="F:endonuclease activity"/>
    <property type="evidence" value="ECO:0007669"/>
    <property type="project" value="UniProtKB-KW"/>
</dbReference>
<keyword evidence="8" id="KW-1185">Reference proteome</keyword>
<evidence type="ECO:0000256" key="1">
    <source>
        <dbReference type="ARBA" id="ARBA00022722"/>
    </source>
</evidence>
<dbReference type="GO" id="GO:0006289">
    <property type="term" value="P:nucleotide-excision repair"/>
    <property type="evidence" value="ECO:0007669"/>
    <property type="project" value="InterPro"/>
</dbReference>
<keyword evidence="4" id="KW-0228">DNA excision</keyword>
<evidence type="ECO:0000256" key="4">
    <source>
        <dbReference type="ARBA" id="ARBA00022769"/>
    </source>
</evidence>
<keyword evidence="2 7" id="KW-0255">Endonuclease</keyword>
<dbReference type="NCBIfam" id="TIGR00629">
    <property type="entry name" value="uvde"/>
    <property type="match status" value="1"/>
</dbReference>
<dbReference type="Gene3D" id="3.20.20.150">
    <property type="entry name" value="Divalent-metal-dependent TIM barrel enzymes"/>
    <property type="match status" value="1"/>
</dbReference>
<sequence>MKFGYACINLSIPTKFRTCRLKTVEEKGIEYLKELTLSNFHQTLDAVKWNIQHNIYFYRLSSDIVPFATHPINTWEWWEDDEVLSITEHIYELQKRYDLRLSCHPGQYNVLNSPNPSVVENTKKDLRYHERIMNLVGGSDMILHVGGVYGDKESAIERFAENYNGLSDGIKSLLRIENDDKSFTLEDVVKVNSLTGAPVCFDIHHHNCNMGDEELLSLLPAVWKSWGDKKPKCHISSGKSHSTDRSHHNLILEDDLKALLSIIGDQDADIMFEAKLKEQSVLPHLHLQNA</sequence>
<dbReference type="Pfam" id="PF03851">
    <property type="entry name" value="UvdE"/>
    <property type="match status" value="1"/>
</dbReference>
<dbReference type="InterPro" id="IPR004601">
    <property type="entry name" value="UvdE"/>
</dbReference>
<keyword evidence="5" id="KW-0378">Hydrolase</keyword>
<keyword evidence="6" id="KW-0234">DNA repair</keyword>
<evidence type="ECO:0000256" key="6">
    <source>
        <dbReference type="ARBA" id="ARBA00023204"/>
    </source>
</evidence>
<reference evidence="7 8" key="1">
    <citation type="submission" date="2018-02" db="EMBL/GenBank/DDBJ databases">
        <title>Jeotgalibacillus proteolyticum sp. nov. a protease producing bacterium isolated from ocean sediments of Laizhou Bay.</title>
        <authorList>
            <person name="Li Y."/>
        </authorList>
    </citation>
    <scope>NUCLEOTIDE SEQUENCE [LARGE SCALE GENOMIC DNA]</scope>
    <source>
        <strain evidence="7 8">22-7</strain>
    </source>
</reference>
<dbReference type="Proteomes" id="UP000239047">
    <property type="component" value="Unassembled WGS sequence"/>
</dbReference>
<organism evidence="7 8">
    <name type="scientific">Jeotgalibacillus proteolyticus</name>
    <dbReference type="NCBI Taxonomy" id="2082395"/>
    <lineage>
        <taxon>Bacteria</taxon>
        <taxon>Bacillati</taxon>
        <taxon>Bacillota</taxon>
        <taxon>Bacilli</taxon>
        <taxon>Bacillales</taxon>
        <taxon>Caryophanaceae</taxon>
        <taxon>Jeotgalibacillus</taxon>
    </lineage>
</organism>
<accession>A0A2S5GGX4</accession>